<dbReference type="Proteomes" id="UP000199055">
    <property type="component" value="Unassembled WGS sequence"/>
</dbReference>
<accession>A0A1H9KA57</accession>
<evidence type="ECO:0000313" key="2">
    <source>
        <dbReference type="EMBL" id="SEQ95948.1"/>
    </source>
</evidence>
<evidence type="ECO:0000256" key="1">
    <source>
        <dbReference type="SAM" id="MobiDB-lite"/>
    </source>
</evidence>
<organism evidence="2 3">
    <name type="scientific">Streptomyces radiopugnans</name>
    <dbReference type="NCBI Taxonomy" id="403935"/>
    <lineage>
        <taxon>Bacteria</taxon>
        <taxon>Bacillati</taxon>
        <taxon>Actinomycetota</taxon>
        <taxon>Actinomycetes</taxon>
        <taxon>Kitasatosporales</taxon>
        <taxon>Streptomycetaceae</taxon>
        <taxon>Streptomyces</taxon>
    </lineage>
</organism>
<keyword evidence="3" id="KW-1185">Reference proteome</keyword>
<dbReference type="InterPro" id="IPR027417">
    <property type="entry name" value="P-loop_NTPase"/>
</dbReference>
<dbReference type="SUPFAM" id="SSF52540">
    <property type="entry name" value="P-loop containing nucleoside triphosphate hydrolases"/>
    <property type="match status" value="1"/>
</dbReference>
<evidence type="ECO:0000313" key="3">
    <source>
        <dbReference type="Proteomes" id="UP000199055"/>
    </source>
</evidence>
<protein>
    <submittedName>
        <fullName evidence="2">Putative ABC transport system ATP-binding protein</fullName>
    </submittedName>
</protein>
<feature type="region of interest" description="Disordered" evidence="1">
    <location>
        <begin position="77"/>
        <end position="112"/>
    </location>
</feature>
<dbReference type="STRING" id="403935.SAMN05216481_1225"/>
<proteinExistence type="predicted"/>
<dbReference type="EMBL" id="FOET01000022">
    <property type="protein sequence ID" value="SEQ95948.1"/>
    <property type="molecule type" value="Genomic_DNA"/>
</dbReference>
<gene>
    <name evidence="2" type="ORF">SAMN05216481_1225</name>
</gene>
<dbReference type="AlphaFoldDB" id="A0A1H9KA57"/>
<reference evidence="2 3" key="1">
    <citation type="submission" date="2016-10" db="EMBL/GenBank/DDBJ databases">
        <authorList>
            <person name="de Groot N.N."/>
        </authorList>
    </citation>
    <scope>NUCLEOTIDE SEQUENCE [LARGE SCALE GENOMIC DNA]</scope>
    <source>
        <strain evidence="2 3">CGMCC 4.3519</strain>
    </source>
</reference>
<sequence length="112" mass="11542">MLAVAAALINPVAGAVAVDGQTTAGMGRADLTGLRRRKVGIVFRQPSLLPSLRAAEQLQVMARIDGRFPAGARGRAMDLLDASGPGRPGRLAAPPALRRPAPPSWSPTTAPT</sequence>
<dbReference type="GO" id="GO:0005524">
    <property type="term" value="F:ATP binding"/>
    <property type="evidence" value="ECO:0007669"/>
    <property type="project" value="UniProtKB-KW"/>
</dbReference>
<keyword evidence="2" id="KW-0067">ATP-binding</keyword>
<name>A0A1H9KA57_9ACTN</name>
<dbReference type="Gene3D" id="3.40.50.300">
    <property type="entry name" value="P-loop containing nucleotide triphosphate hydrolases"/>
    <property type="match status" value="1"/>
</dbReference>
<feature type="compositionally biased region" description="Low complexity" evidence="1">
    <location>
        <begin position="84"/>
        <end position="99"/>
    </location>
</feature>
<keyword evidence="2" id="KW-0547">Nucleotide-binding</keyword>